<evidence type="ECO:0000256" key="2">
    <source>
        <dbReference type="ARBA" id="ARBA00022490"/>
    </source>
</evidence>
<comment type="subcellular location">
    <subcellularLocation>
        <location evidence="7">Cytoplasm</location>
    </subcellularLocation>
</comment>
<dbReference type="PROSITE" id="PS01175">
    <property type="entry name" value="RIBONUCLEASE_II"/>
    <property type="match status" value="1"/>
</dbReference>
<comment type="similarity">
    <text evidence="7">Belongs to the RNR ribonuclease family. RNase R subfamily.</text>
</comment>
<organism evidence="10 11">
    <name type="scientific">Xanthobacter agilis</name>
    <dbReference type="NCBI Taxonomy" id="47492"/>
    <lineage>
        <taxon>Bacteria</taxon>
        <taxon>Pseudomonadati</taxon>
        <taxon>Pseudomonadota</taxon>
        <taxon>Alphaproteobacteria</taxon>
        <taxon>Hyphomicrobiales</taxon>
        <taxon>Xanthobacteraceae</taxon>
        <taxon>Xanthobacter</taxon>
    </lineage>
</organism>
<dbReference type="PROSITE" id="PS50126">
    <property type="entry name" value="S1"/>
    <property type="match status" value="1"/>
</dbReference>
<dbReference type="PANTHER" id="PTHR23355:SF9">
    <property type="entry name" value="DIS3-LIKE EXONUCLEASE 2"/>
    <property type="match status" value="1"/>
</dbReference>
<keyword evidence="6 7" id="KW-0694">RNA-binding</keyword>
<dbReference type="Proteomes" id="UP001241747">
    <property type="component" value="Unassembled WGS sequence"/>
</dbReference>
<dbReference type="EC" id="3.1.13.1" evidence="7"/>
<evidence type="ECO:0000259" key="9">
    <source>
        <dbReference type="PROSITE" id="PS50126"/>
    </source>
</evidence>
<keyword evidence="4 7" id="KW-0378">Hydrolase</keyword>
<reference evidence="10 11" key="1">
    <citation type="submission" date="2023-07" db="EMBL/GenBank/DDBJ databases">
        <title>Genomic Encyclopedia of Type Strains, Phase IV (KMG-IV): sequencing the most valuable type-strain genomes for metagenomic binning, comparative biology and taxonomic classification.</title>
        <authorList>
            <person name="Goeker M."/>
        </authorList>
    </citation>
    <scope>NUCLEOTIDE SEQUENCE [LARGE SCALE GENOMIC DNA]</scope>
    <source>
        <strain evidence="10 11">DSM 3770</strain>
    </source>
</reference>
<dbReference type="Pfam" id="PF17876">
    <property type="entry name" value="CSD2"/>
    <property type="match status" value="1"/>
</dbReference>
<dbReference type="NCBIfam" id="TIGR00358">
    <property type="entry name" value="3_prime_RNase"/>
    <property type="match status" value="1"/>
</dbReference>
<sequence length="809" mass="87978">MSKRPTPSASRPTKTRAARKRAAEGHGRAETLVVAPRATGRMPSKAEVMAFIASQGGTVGKREIARAFGLSADQRVELKALLRDLSEEGTVDRRGRKLHVPGALPGVVLADIVSRDADGELVAMPVEWDSEEHGEAPRIILQPERRTARSRGPAPGLSDRVLLRILEGSGEAYVGRVIKVLEKARKQTLGIFHALPQGGGRIVPIDKKSHGRELQVPPGAEHEAEDGDLVAVELMRQRVFGLPTARVKDRLGSLKSEKAVSLIALHAHGIPHQFPDAVTKEAEAAKKVNARGREDWRKLPLVTIDPPDAKDHDDAVHAVADDAPENAGGFIVTVAIADVSTYVRPASALDREALIRGNSVYFPDRVVPMLPERISNDLCSLRPKEDRPALAVRMVIGKDGRKKSHTFHRIMMRSAGKLAYAQAQAAIEGRADEVTDPLVEGVLKPLYAAYACVKSARDNRQPLDLDLPERKIVLKSDGTVDKVVVPERLDAHRLIEEFMILANVAAAETLEDRRTPLIYRVHDTPSLEKLSSLREFLKTLDIALPKIDAVRPSHLNRILALVKETDVAPLVNQVILRSQCQAEYSPENYGHFGLNLRRYAHFTSPIRRYADLVVHRGLIRAMGFGADGLPEETTVEILGEVAAAISVTERRAMAAERETVDRLIAHHLANQIGAVFKGRISGATKAGLFIALDETGADGFVPAATIGADYYRFDEARQALVGERTGEMHRIGDRVEVRLVEAAPVAGALRFELLSEGTYVKGARGRPGPLRRSGGMKKGPVRAPTRADGPPAGPRGGTGGRKPGTSRKK</sequence>
<keyword evidence="3 7" id="KW-0540">Nuclease</keyword>
<dbReference type="NCBIfam" id="TIGR02063">
    <property type="entry name" value="RNase_R"/>
    <property type="match status" value="1"/>
</dbReference>
<evidence type="ECO:0000313" key="10">
    <source>
        <dbReference type="EMBL" id="MDQ0504362.1"/>
    </source>
</evidence>
<feature type="region of interest" description="Disordered" evidence="8">
    <location>
        <begin position="1"/>
        <end position="29"/>
    </location>
</feature>
<dbReference type="InterPro" id="IPR040476">
    <property type="entry name" value="CSD2"/>
</dbReference>
<protein>
    <recommendedName>
        <fullName evidence="7">Ribonuclease R</fullName>
        <shortName evidence="7">RNase R</shortName>
        <ecNumber evidence="7">3.1.13.1</ecNumber>
    </recommendedName>
</protein>
<keyword evidence="5 7" id="KW-0269">Exonuclease</keyword>
<dbReference type="InterPro" id="IPR022966">
    <property type="entry name" value="RNase_II/R_CS"/>
</dbReference>
<dbReference type="InterPro" id="IPR011805">
    <property type="entry name" value="RNase_R"/>
</dbReference>
<evidence type="ECO:0000256" key="6">
    <source>
        <dbReference type="ARBA" id="ARBA00022884"/>
    </source>
</evidence>
<dbReference type="SMART" id="SM00316">
    <property type="entry name" value="S1"/>
    <property type="match status" value="1"/>
</dbReference>
<dbReference type="SUPFAM" id="SSF50249">
    <property type="entry name" value="Nucleic acid-binding proteins"/>
    <property type="match status" value="3"/>
</dbReference>
<dbReference type="EMBL" id="JAUSVY010000002">
    <property type="protein sequence ID" value="MDQ0504362.1"/>
    <property type="molecule type" value="Genomic_DNA"/>
</dbReference>
<comment type="catalytic activity">
    <reaction evidence="1 7">
        <text>Exonucleolytic cleavage in the 3'- to 5'-direction to yield nucleoside 5'-phosphates.</text>
        <dbReference type="EC" id="3.1.13.1"/>
    </reaction>
</comment>
<evidence type="ECO:0000256" key="8">
    <source>
        <dbReference type="SAM" id="MobiDB-lite"/>
    </source>
</evidence>
<comment type="function">
    <text evidence="7">3'-5' exoribonuclease that releases 5'-nucleoside monophosphates and is involved in maturation of structured RNAs.</text>
</comment>
<dbReference type="InterPro" id="IPR012340">
    <property type="entry name" value="NA-bd_OB-fold"/>
</dbReference>
<dbReference type="PANTHER" id="PTHR23355">
    <property type="entry name" value="RIBONUCLEASE"/>
    <property type="match status" value="1"/>
</dbReference>
<accession>A0ABU0LB91</accession>
<proteinExistence type="inferred from homology"/>
<evidence type="ECO:0000256" key="3">
    <source>
        <dbReference type="ARBA" id="ARBA00022722"/>
    </source>
</evidence>
<dbReference type="Pfam" id="PF00575">
    <property type="entry name" value="S1"/>
    <property type="match status" value="1"/>
</dbReference>
<dbReference type="GO" id="GO:0016787">
    <property type="term" value="F:hydrolase activity"/>
    <property type="evidence" value="ECO:0007669"/>
    <property type="project" value="UniProtKB-KW"/>
</dbReference>
<dbReference type="CDD" id="cd04471">
    <property type="entry name" value="S1_RNase_R"/>
    <property type="match status" value="1"/>
</dbReference>
<comment type="caution">
    <text evidence="10">The sequence shown here is derived from an EMBL/GenBank/DDBJ whole genome shotgun (WGS) entry which is preliminary data.</text>
</comment>
<evidence type="ECO:0000256" key="1">
    <source>
        <dbReference type="ARBA" id="ARBA00001849"/>
    </source>
</evidence>
<dbReference type="InterPro" id="IPR001900">
    <property type="entry name" value="RNase_II/R"/>
</dbReference>
<dbReference type="SMART" id="SM00955">
    <property type="entry name" value="RNB"/>
    <property type="match status" value="1"/>
</dbReference>
<dbReference type="InterPro" id="IPR004476">
    <property type="entry name" value="RNase_II/RNase_R"/>
</dbReference>
<keyword evidence="11" id="KW-1185">Reference proteome</keyword>
<dbReference type="Gene3D" id="2.40.50.140">
    <property type="entry name" value="Nucleic acid-binding proteins"/>
    <property type="match status" value="1"/>
</dbReference>
<dbReference type="HAMAP" id="MF_01895">
    <property type="entry name" value="RNase_R"/>
    <property type="match status" value="1"/>
</dbReference>
<evidence type="ECO:0000256" key="4">
    <source>
        <dbReference type="ARBA" id="ARBA00022801"/>
    </source>
</evidence>
<name>A0ABU0LB91_XANAG</name>
<evidence type="ECO:0000313" key="11">
    <source>
        <dbReference type="Proteomes" id="UP001241747"/>
    </source>
</evidence>
<keyword evidence="2 7" id="KW-0963">Cytoplasm</keyword>
<evidence type="ECO:0000256" key="7">
    <source>
        <dbReference type="HAMAP-Rule" id="MF_01895"/>
    </source>
</evidence>
<evidence type="ECO:0000256" key="5">
    <source>
        <dbReference type="ARBA" id="ARBA00022839"/>
    </source>
</evidence>
<dbReference type="Pfam" id="PF00773">
    <property type="entry name" value="RNB"/>
    <property type="match status" value="1"/>
</dbReference>
<feature type="domain" description="S1 motif" evidence="9">
    <location>
        <begin position="673"/>
        <end position="754"/>
    </location>
</feature>
<gene>
    <name evidence="7" type="primary">rnr</name>
    <name evidence="10" type="ORF">QOZ94_001136</name>
</gene>
<feature type="region of interest" description="Disordered" evidence="8">
    <location>
        <begin position="762"/>
        <end position="809"/>
    </location>
</feature>
<dbReference type="InterPro" id="IPR050180">
    <property type="entry name" value="RNR_Ribonuclease"/>
</dbReference>
<dbReference type="InterPro" id="IPR003029">
    <property type="entry name" value="S1_domain"/>
</dbReference>